<feature type="binding site" evidence="11 12">
    <location>
        <position position="254"/>
    </location>
    <ligand>
        <name>substrate</name>
    </ligand>
</feature>
<name>A0A5A7MPI9_9PROT</name>
<dbReference type="NCBIfam" id="NF004017">
    <property type="entry name" value="PRK05479.1"/>
    <property type="match status" value="1"/>
</dbReference>
<feature type="binding site" evidence="11">
    <location>
        <position position="49"/>
    </location>
    <ligand>
        <name>NADP(+)</name>
        <dbReference type="ChEBI" id="CHEBI:58349"/>
    </ligand>
</feature>
<dbReference type="PANTHER" id="PTHR21371:SF1">
    <property type="entry name" value="KETOL-ACID REDUCTOISOMERASE, MITOCHONDRIAL"/>
    <property type="match status" value="1"/>
</dbReference>
<dbReference type="GO" id="GO:0009097">
    <property type="term" value="P:isoleucine biosynthetic process"/>
    <property type="evidence" value="ECO:0007669"/>
    <property type="project" value="UniProtKB-UniRule"/>
</dbReference>
<dbReference type="InterPro" id="IPR014359">
    <property type="entry name" value="KARI_prok"/>
</dbReference>
<dbReference type="AlphaFoldDB" id="A0A5A7MPI9"/>
<dbReference type="NCBIfam" id="TIGR00465">
    <property type="entry name" value="ilvC"/>
    <property type="match status" value="1"/>
</dbReference>
<evidence type="ECO:0000256" key="3">
    <source>
        <dbReference type="ARBA" id="ARBA00004885"/>
    </source>
</evidence>
<organism evidence="15 16">
    <name type="scientific">Iodidimonas gelatinilytica</name>
    <dbReference type="NCBI Taxonomy" id="1236966"/>
    <lineage>
        <taxon>Bacteria</taxon>
        <taxon>Pseudomonadati</taxon>
        <taxon>Pseudomonadota</taxon>
        <taxon>Alphaproteobacteria</taxon>
        <taxon>Iodidimonadales</taxon>
        <taxon>Iodidimonadaceae</taxon>
        <taxon>Iodidimonas</taxon>
    </lineage>
</organism>
<dbReference type="PIRSF" id="PIRSF000116">
    <property type="entry name" value="IlvC_gammaproteo"/>
    <property type="match status" value="1"/>
</dbReference>
<feature type="binding site" evidence="11 12">
    <location>
        <position position="193"/>
    </location>
    <ligand>
        <name>Mg(2+)</name>
        <dbReference type="ChEBI" id="CHEBI:18420"/>
        <label>1</label>
    </ligand>
</feature>
<sequence>MALIIYTDKDVDMGVLKERRVAILGYGNQGHAHALNLRDSGVDVIIGARDQMSPSGARAKQAGFKVLSYAEATMAADVVMMTLPDEHIPSVYEDHVAPHLKRGAALGFAHGLAVHFGHITPSDDVDLFLIGPKGAGRWLRTEYEAGRGLACLVAVENDATGHAKSIALAYASGLGCGRAGMVETSFREECETDLFGEQAVLCGGIPDLIEAGYDTLVEAGYTPEVAYFECLHEAKLIVDLMFEAGPKAMRKAISNTAEYGGYLAGETLVTKDTRARMKDILADIQSGAFAQKLMDDTARKSPHLDQLRERHHKPDLEAVGARVRGLMPWLSPKR</sequence>
<comment type="caution">
    <text evidence="11">Lacks conserved residue(s) required for the propagation of feature annotation.</text>
</comment>
<comment type="cofactor">
    <cofactor evidence="11">
        <name>Mg(2+)</name>
        <dbReference type="ChEBI" id="CHEBI:18420"/>
    </cofactor>
    <text evidence="11">Binds 2 magnesium ions per subunit.</text>
</comment>
<feature type="binding site" evidence="11 12">
    <location>
        <position position="193"/>
    </location>
    <ligand>
        <name>Mg(2+)</name>
        <dbReference type="ChEBI" id="CHEBI:18420"/>
        <label>2</label>
    </ligand>
</feature>
<feature type="binding site" evidence="11 12">
    <location>
        <position position="229"/>
    </location>
    <ligand>
        <name>Mg(2+)</name>
        <dbReference type="ChEBI" id="CHEBI:18420"/>
        <label>2</label>
    </ligand>
</feature>
<comment type="catalytic activity">
    <reaction evidence="10 11">
        <text>(2R)-2,3-dihydroxy-3-methylbutanoate + NADP(+) = (2S)-2-acetolactate + NADPH + H(+)</text>
        <dbReference type="Rhea" id="RHEA:22068"/>
        <dbReference type="ChEBI" id="CHEBI:15378"/>
        <dbReference type="ChEBI" id="CHEBI:49072"/>
        <dbReference type="ChEBI" id="CHEBI:57783"/>
        <dbReference type="ChEBI" id="CHEBI:58349"/>
        <dbReference type="ChEBI" id="CHEBI:58476"/>
        <dbReference type="EC" id="1.1.1.86"/>
    </reaction>
</comment>
<dbReference type="SUPFAM" id="SSF48179">
    <property type="entry name" value="6-phosphogluconate dehydrogenase C-terminal domain-like"/>
    <property type="match status" value="1"/>
</dbReference>
<evidence type="ECO:0000313" key="15">
    <source>
        <dbReference type="EMBL" id="GEQ97871.1"/>
    </source>
</evidence>
<dbReference type="InterPro" id="IPR008927">
    <property type="entry name" value="6-PGluconate_DH-like_C_sf"/>
</dbReference>
<comment type="function">
    <text evidence="1 11">Involved in the biosynthesis of branched-chain amino acids (BCAA). Catalyzes an alkyl-migration followed by a ketol-acid reduction of (S)-2-acetolactate (S2AL) to yield (R)-2,3-dihydroxy-isovalerate. In the isomerase reaction, S2AL is rearranged via a Mg-dependent methyl migration to produce 3-hydroxy-3-methyl-2-ketobutyrate (HMKB). In the reductase reaction, this 2-ketoacid undergoes a metal-dependent reduction by NADPH to yield (R)-2,3-dihydroxy-isovalerate.</text>
</comment>
<keyword evidence="15" id="KW-0413">Isomerase</keyword>
<keyword evidence="9 11" id="KW-0100">Branched-chain amino acid biosynthesis</keyword>
<dbReference type="PROSITE" id="PS51850">
    <property type="entry name" value="KARI_N"/>
    <property type="match status" value="1"/>
</dbReference>
<evidence type="ECO:0000256" key="6">
    <source>
        <dbReference type="ARBA" id="ARBA00022723"/>
    </source>
</evidence>
<reference evidence="15 16" key="1">
    <citation type="submission" date="2019-09" db="EMBL/GenBank/DDBJ databases">
        <title>NBRP : Genome information of microbial organism related human and environment.</title>
        <authorList>
            <person name="Hattori M."/>
            <person name="Oshima K."/>
            <person name="Inaba H."/>
            <person name="Suda W."/>
            <person name="Sakamoto M."/>
            <person name="Iino T."/>
            <person name="Kitahara M."/>
            <person name="Oshida Y."/>
            <person name="Iida T."/>
            <person name="Kudo T."/>
            <person name="Itoh T."/>
            <person name="Ohkuma M."/>
        </authorList>
    </citation>
    <scope>NUCLEOTIDE SEQUENCE [LARGE SCALE GENOMIC DNA]</scope>
    <source>
        <strain evidence="15 16">Hi-2</strain>
    </source>
</reference>
<evidence type="ECO:0000256" key="2">
    <source>
        <dbReference type="ARBA" id="ARBA00004864"/>
    </source>
</evidence>
<dbReference type="GO" id="GO:0009099">
    <property type="term" value="P:L-valine biosynthetic process"/>
    <property type="evidence" value="ECO:0007669"/>
    <property type="project" value="UniProtKB-UniRule"/>
</dbReference>
<dbReference type="UniPathway" id="UPA00047">
    <property type="reaction ID" value="UER00056"/>
</dbReference>
<feature type="binding site" evidence="11">
    <location>
        <position position="136"/>
    </location>
    <ligand>
        <name>NADP(+)</name>
        <dbReference type="ChEBI" id="CHEBI:58349"/>
    </ligand>
</feature>
<feature type="binding site" evidence="11 12">
    <location>
        <position position="197"/>
    </location>
    <ligand>
        <name>Mg(2+)</name>
        <dbReference type="ChEBI" id="CHEBI:18420"/>
        <label>1</label>
    </ligand>
</feature>
<dbReference type="EC" id="1.1.1.86" evidence="11"/>
<dbReference type="Gene3D" id="3.40.50.720">
    <property type="entry name" value="NAD(P)-binding Rossmann-like Domain"/>
    <property type="match status" value="1"/>
</dbReference>
<accession>A0A5A7MPI9</accession>
<dbReference type="Gene3D" id="6.10.240.10">
    <property type="match status" value="1"/>
</dbReference>
<dbReference type="GO" id="GO:0050661">
    <property type="term" value="F:NADP binding"/>
    <property type="evidence" value="ECO:0007669"/>
    <property type="project" value="InterPro"/>
</dbReference>
<comment type="pathway">
    <text evidence="3 11">Amino-acid biosynthesis; L-isoleucine biosynthesis; L-isoleucine from 2-oxobutanoate: step 2/4.</text>
</comment>
<dbReference type="PROSITE" id="PS51851">
    <property type="entry name" value="KARI_C"/>
    <property type="match status" value="1"/>
</dbReference>
<evidence type="ECO:0000256" key="4">
    <source>
        <dbReference type="ARBA" id="ARBA00010318"/>
    </source>
</evidence>
<evidence type="ECO:0000256" key="11">
    <source>
        <dbReference type="HAMAP-Rule" id="MF_00435"/>
    </source>
</evidence>
<dbReference type="Proteomes" id="UP000322084">
    <property type="component" value="Unassembled WGS sequence"/>
</dbReference>
<evidence type="ECO:0000256" key="9">
    <source>
        <dbReference type="ARBA" id="ARBA00023304"/>
    </source>
</evidence>
<keyword evidence="5 11" id="KW-0028">Amino-acid biosynthesis</keyword>
<dbReference type="GO" id="GO:0000287">
    <property type="term" value="F:magnesium ion binding"/>
    <property type="evidence" value="ECO:0007669"/>
    <property type="project" value="UniProtKB-UniRule"/>
</dbReference>
<evidence type="ECO:0000256" key="1">
    <source>
        <dbReference type="ARBA" id="ARBA00002172"/>
    </source>
</evidence>
<comment type="catalytic activity">
    <reaction evidence="11">
        <text>(2R,3R)-2,3-dihydroxy-3-methylpentanoate + NADP(+) = (S)-2-ethyl-2-hydroxy-3-oxobutanoate + NADPH + H(+)</text>
        <dbReference type="Rhea" id="RHEA:13493"/>
        <dbReference type="ChEBI" id="CHEBI:15378"/>
        <dbReference type="ChEBI" id="CHEBI:49256"/>
        <dbReference type="ChEBI" id="CHEBI:49258"/>
        <dbReference type="ChEBI" id="CHEBI:57783"/>
        <dbReference type="ChEBI" id="CHEBI:58349"/>
        <dbReference type="EC" id="1.1.1.86"/>
    </reaction>
</comment>
<dbReference type="Pfam" id="PF07991">
    <property type="entry name" value="KARI_N"/>
    <property type="match status" value="1"/>
</dbReference>
<dbReference type="EMBL" id="BKCL01000004">
    <property type="protein sequence ID" value="GEQ97871.1"/>
    <property type="molecule type" value="Genomic_DNA"/>
</dbReference>
<dbReference type="PANTHER" id="PTHR21371">
    <property type="entry name" value="KETOL-ACID REDUCTOISOMERASE, MITOCHONDRIAL"/>
    <property type="match status" value="1"/>
</dbReference>
<feature type="binding site" evidence="11">
    <location>
        <position position="55"/>
    </location>
    <ligand>
        <name>NADP(+)</name>
        <dbReference type="ChEBI" id="CHEBI:58349"/>
    </ligand>
</feature>
<comment type="pathway">
    <text evidence="2 11">Amino-acid biosynthesis; L-valine biosynthesis; L-valine from pyruvate: step 2/4.</text>
</comment>
<comment type="caution">
    <text evidence="15">The sequence shown here is derived from an EMBL/GenBank/DDBJ whole genome shotgun (WGS) entry which is preliminary data.</text>
</comment>
<keyword evidence="8 11" id="KW-0560">Oxidoreductase</keyword>
<evidence type="ECO:0000313" key="16">
    <source>
        <dbReference type="Proteomes" id="UP000322084"/>
    </source>
</evidence>
<keyword evidence="11" id="KW-0521">NADP</keyword>
<dbReference type="InterPro" id="IPR013023">
    <property type="entry name" value="KARI"/>
</dbReference>
<dbReference type="HAMAP" id="MF_00435">
    <property type="entry name" value="IlvC"/>
    <property type="match status" value="1"/>
</dbReference>
<evidence type="ECO:0000256" key="10">
    <source>
        <dbReference type="ARBA" id="ARBA00049021"/>
    </source>
</evidence>
<evidence type="ECO:0000259" key="13">
    <source>
        <dbReference type="PROSITE" id="PS51850"/>
    </source>
</evidence>
<keyword evidence="6 11" id="KW-0479">Metal-binding</keyword>
<dbReference type="InterPro" id="IPR036291">
    <property type="entry name" value="NAD(P)-bd_dom_sf"/>
</dbReference>
<evidence type="ECO:0000256" key="7">
    <source>
        <dbReference type="ARBA" id="ARBA00022842"/>
    </source>
</evidence>
<dbReference type="GO" id="GO:0016853">
    <property type="term" value="F:isomerase activity"/>
    <property type="evidence" value="ECO:0007669"/>
    <property type="project" value="UniProtKB-KW"/>
</dbReference>
<dbReference type="SUPFAM" id="SSF51735">
    <property type="entry name" value="NAD(P)-binding Rossmann-fold domains"/>
    <property type="match status" value="1"/>
</dbReference>
<gene>
    <name evidence="15" type="primary">ilvC_2</name>
    <name evidence="11" type="synonym">ilvC</name>
    <name evidence="15" type="ORF">JCM17844_15080</name>
</gene>
<evidence type="ECO:0000256" key="5">
    <source>
        <dbReference type="ARBA" id="ARBA00022605"/>
    </source>
</evidence>
<dbReference type="InterPro" id="IPR000506">
    <property type="entry name" value="KARI_C"/>
</dbReference>
<protein>
    <recommendedName>
        <fullName evidence="11">Ketol-acid reductoisomerase (NADP(+))</fullName>
        <shortName evidence="11">KARI</shortName>
        <ecNumber evidence="11">1.1.1.86</ecNumber>
    </recommendedName>
    <alternativeName>
        <fullName evidence="11">Acetohydroxy-acid isomeroreductase</fullName>
        <shortName evidence="11">AHIR</shortName>
    </alternativeName>
    <alternativeName>
        <fullName evidence="11">Alpha-keto-beta-hydroxylacyl reductoisomerase</fullName>
    </alternativeName>
</protein>
<keyword evidence="7 11" id="KW-0460">Magnesium</keyword>
<feature type="domain" description="KARI C-terminal knotted" evidence="14">
    <location>
        <begin position="185"/>
        <end position="330"/>
    </location>
</feature>
<feature type="active site" evidence="11">
    <location>
        <position position="110"/>
    </location>
</feature>
<evidence type="ECO:0000256" key="12">
    <source>
        <dbReference type="PROSITE-ProRule" id="PRU01198"/>
    </source>
</evidence>
<evidence type="ECO:0000256" key="8">
    <source>
        <dbReference type="ARBA" id="ARBA00023002"/>
    </source>
</evidence>
<dbReference type="UniPathway" id="UPA00049">
    <property type="reaction ID" value="UER00060"/>
</dbReference>
<feature type="domain" description="KARI N-terminal Rossmann" evidence="13">
    <location>
        <begin position="1"/>
        <end position="184"/>
    </location>
</feature>
<dbReference type="GO" id="GO:0004455">
    <property type="term" value="F:ketol-acid reductoisomerase activity"/>
    <property type="evidence" value="ECO:0007669"/>
    <property type="project" value="UniProtKB-UniRule"/>
</dbReference>
<feature type="binding site" evidence="11">
    <location>
        <position position="53"/>
    </location>
    <ligand>
        <name>NADP(+)</name>
        <dbReference type="ChEBI" id="CHEBI:58349"/>
    </ligand>
</feature>
<proteinExistence type="inferred from homology"/>
<dbReference type="GO" id="GO:0005829">
    <property type="term" value="C:cytosol"/>
    <property type="evidence" value="ECO:0007669"/>
    <property type="project" value="TreeGrafter"/>
</dbReference>
<evidence type="ECO:0000259" key="14">
    <source>
        <dbReference type="PROSITE" id="PS51851"/>
    </source>
</evidence>
<comment type="similarity">
    <text evidence="4 11 12">Belongs to the ketol-acid reductoisomerase family.</text>
</comment>
<feature type="binding site" evidence="11">
    <location>
        <begin position="26"/>
        <end position="29"/>
    </location>
    <ligand>
        <name>NADP(+)</name>
        <dbReference type="ChEBI" id="CHEBI:58349"/>
    </ligand>
</feature>
<dbReference type="Pfam" id="PF01450">
    <property type="entry name" value="KARI_C"/>
    <property type="match status" value="1"/>
</dbReference>
<dbReference type="InterPro" id="IPR013116">
    <property type="entry name" value="KARI_N"/>
</dbReference>
<feature type="binding site" evidence="11 12">
    <location>
        <position position="233"/>
    </location>
    <ligand>
        <name>Mg(2+)</name>
        <dbReference type="ChEBI" id="CHEBI:18420"/>
        <label>2</label>
    </ligand>
</feature>